<reference evidence="1" key="1">
    <citation type="journal article" date="2015" name="Nature">
        <title>Complex archaea that bridge the gap between prokaryotes and eukaryotes.</title>
        <authorList>
            <person name="Spang A."/>
            <person name="Saw J.H."/>
            <person name="Jorgensen S.L."/>
            <person name="Zaremba-Niedzwiedzka K."/>
            <person name="Martijn J."/>
            <person name="Lind A.E."/>
            <person name="van Eijk R."/>
            <person name="Schleper C."/>
            <person name="Guy L."/>
            <person name="Ettema T.J."/>
        </authorList>
    </citation>
    <scope>NUCLEOTIDE SEQUENCE</scope>
</reference>
<comment type="caution">
    <text evidence="1">The sequence shown here is derived from an EMBL/GenBank/DDBJ whole genome shotgun (WGS) entry which is preliminary data.</text>
</comment>
<protein>
    <submittedName>
        <fullName evidence="1">Uncharacterized protein</fullName>
    </submittedName>
</protein>
<name>A0A0F9FMA7_9ZZZZ</name>
<accession>A0A0F9FMA7</accession>
<sequence length="60" mass="6930">MKASTRVLFPWMLASALATSQVIDWGAPQLDISIGSHTYKHIHHRSQKKKRILARRTRSF</sequence>
<organism evidence="1">
    <name type="scientific">marine sediment metagenome</name>
    <dbReference type="NCBI Taxonomy" id="412755"/>
    <lineage>
        <taxon>unclassified sequences</taxon>
        <taxon>metagenomes</taxon>
        <taxon>ecological metagenomes</taxon>
    </lineage>
</organism>
<proteinExistence type="predicted"/>
<evidence type="ECO:0000313" key="1">
    <source>
        <dbReference type="EMBL" id="KKL58415.1"/>
    </source>
</evidence>
<dbReference type="AlphaFoldDB" id="A0A0F9FMA7"/>
<dbReference type="EMBL" id="LAZR01029832">
    <property type="protein sequence ID" value="KKL58415.1"/>
    <property type="molecule type" value="Genomic_DNA"/>
</dbReference>
<gene>
    <name evidence="1" type="ORF">LCGC14_2225540</name>
</gene>